<dbReference type="InterPro" id="IPR002761">
    <property type="entry name" value="Diphthami_syn_dom"/>
</dbReference>
<evidence type="ECO:0000256" key="4">
    <source>
        <dbReference type="ARBA" id="ARBA00031552"/>
    </source>
</evidence>
<dbReference type="AlphaFoldDB" id="A0A1G4KLI9"/>
<dbReference type="FunFam" id="3.40.50.620:FF:000145">
    <property type="entry name" value="ATP-binding domain containing protein"/>
    <property type="match status" value="1"/>
</dbReference>
<protein>
    <recommendedName>
        <fullName evidence="2">Diphthine--ammonia ligase</fullName>
        <ecNumber evidence="1">6.3.1.14</ecNumber>
    </recommendedName>
    <alternativeName>
        <fullName evidence="3">Diphthamide synthase</fullName>
    </alternativeName>
    <alternativeName>
        <fullName evidence="4">Diphthamide synthetase</fullName>
    </alternativeName>
</protein>
<dbReference type="GO" id="GO:0017178">
    <property type="term" value="F:diphthine-ammonia ligase activity"/>
    <property type="evidence" value="ECO:0007669"/>
    <property type="project" value="UniProtKB-EC"/>
</dbReference>
<dbReference type="NCBIfam" id="TIGR00290">
    <property type="entry name" value="MJ0570_dom"/>
    <property type="match status" value="1"/>
</dbReference>
<evidence type="ECO:0000256" key="1">
    <source>
        <dbReference type="ARBA" id="ARBA00012089"/>
    </source>
</evidence>
<dbReference type="SUPFAM" id="SSF55298">
    <property type="entry name" value="YjgF-like"/>
    <property type="match status" value="2"/>
</dbReference>
<feature type="domain" description="Diphthamide synthase" evidence="6">
    <location>
        <begin position="1"/>
        <end position="226"/>
    </location>
</feature>
<dbReference type="Gene3D" id="3.30.1330.40">
    <property type="entry name" value="RutC-like"/>
    <property type="match status" value="2"/>
</dbReference>
<accession>A0A1G4KLI9</accession>
<evidence type="ECO:0000256" key="3">
    <source>
        <dbReference type="ARBA" id="ARBA00029814"/>
    </source>
</evidence>
<sequence>MKFIALVSGGKDSCYSILHSIRQGHEIVALGNLHPVDESQQELDSYMFQTVGHDIVKWYQKCTGLPLIRRAIRPATSKNVSLNYFPTEEDEIEDLLELLKEAKRLIPDLAAVNAGAILSSYQRTRVEDVCSRLGLVSLSYLWQRNQKQLMTEMCYMSKLDCEEHAQKMDARLIKTAAVGLDQQVLGKSLPQIFPLLLKLNERYDVHICGEGGEFETMVFDAPIFHHGYLRAHVLETEGSDNSDGVYSARMEVEFVERENSQTLSNLLKDLPVPKVLEDPWMELLEQVTIAVDDPNDIEYPYKEEIPHSSNTSINEIKNLMYVSNITPKNGDTVETKTRDVFAQLNEILKKRSLFPSQILASSLLLEKMSNFASVNAVYNDFFQVTNNGPLPPSRSCVGSSLVGRNKTLQLSVIVDTEGKIREQKNMVFNETKGGLHVQGRSYWAPCNIGPYSQAIWNKDDANQISYISGQIGLIPATMIMTGALDEKTNDNVSQAVLSLRHFDTIKIAINAQHQLTTVCYVSEEFMVPIVAKVWALYCKEMAASVDSWFERPTEDPRSLIIVKISELPREAKCEWGGVACSRLTAESDDCYESDSDGNACDISKTSNAPHLPEGFSVSVQNSKKCRTYYTGFLDSQKELERFIETRTISQATIFYQPTFGLPVNISQNGIELFPVEKVYDHNGCEKLVGIQMVC</sequence>
<dbReference type="Gene3D" id="3.40.50.620">
    <property type="entry name" value="HUPs"/>
    <property type="match status" value="1"/>
</dbReference>
<evidence type="ECO:0000256" key="5">
    <source>
        <dbReference type="ARBA" id="ARBA00048108"/>
    </source>
</evidence>
<dbReference type="CDD" id="cd06156">
    <property type="entry name" value="eu_AANH_C_2"/>
    <property type="match status" value="1"/>
</dbReference>
<gene>
    <name evidence="7" type="ORF">LANO_0H05336G</name>
</gene>
<dbReference type="InterPro" id="IPR035959">
    <property type="entry name" value="RutC-like_sf"/>
</dbReference>
<evidence type="ECO:0000313" key="8">
    <source>
        <dbReference type="Proteomes" id="UP000189911"/>
    </source>
</evidence>
<proteinExistence type="predicted"/>
<dbReference type="InterPro" id="IPR014729">
    <property type="entry name" value="Rossmann-like_a/b/a_fold"/>
</dbReference>
<dbReference type="CDD" id="cd01994">
    <property type="entry name" value="AANH_PF0828-like"/>
    <property type="match status" value="1"/>
</dbReference>
<dbReference type="PANTHER" id="PTHR12196">
    <property type="entry name" value="DOMAIN OF UNKNOWN FUNCTION 71 DUF71 -CONTAINING PROTEIN"/>
    <property type="match status" value="1"/>
</dbReference>
<keyword evidence="8" id="KW-1185">Reference proteome</keyword>
<comment type="catalytic activity">
    <reaction evidence="5">
        <text>diphthine-[translation elongation factor 2] + NH4(+) + ATP = diphthamide-[translation elongation factor 2] + AMP + diphosphate + H(+)</text>
        <dbReference type="Rhea" id="RHEA:19753"/>
        <dbReference type="Rhea" id="RHEA-COMP:10172"/>
        <dbReference type="Rhea" id="RHEA-COMP:10174"/>
        <dbReference type="ChEBI" id="CHEBI:15378"/>
        <dbReference type="ChEBI" id="CHEBI:16692"/>
        <dbReference type="ChEBI" id="CHEBI:28938"/>
        <dbReference type="ChEBI" id="CHEBI:30616"/>
        <dbReference type="ChEBI" id="CHEBI:33019"/>
        <dbReference type="ChEBI" id="CHEBI:82696"/>
        <dbReference type="ChEBI" id="CHEBI:456215"/>
        <dbReference type="EC" id="6.3.1.14"/>
    </reaction>
</comment>
<dbReference type="Pfam" id="PF01902">
    <property type="entry name" value="Diphthami_syn_2"/>
    <property type="match status" value="1"/>
</dbReference>
<dbReference type="Proteomes" id="UP000189911">
    <property type="component" value="Chromosome H"/>
</dbReference>
<reference evidence="8" key="1">
    <citation type="submission" date="2016-03" db="EMBL/GenBank/DDBJ databases">
        <authorList>
            <person name="Devillers Hugo."/>
        </authorList>
    </citation>
    <scope>NUCLEOTIDE SEQUENCE [LARGE SCALE GENOMIC DNA]</scope>
</reference>
<dbReference type="Pfam" id="PF01042">
    <property type="entry name" value="Ribonuc_L-PSP"/>
    <property type="match status" value="1"/>
</dbReference>
<dbReference type="InterPro" id="IPR030662">
    <property type="entry name" value="DPH6/MJ0570"/>
</dbReference>
<evidence type="ECO:0000256" key="2">
    <source>
        <dbReference type="ARBA" id="ARBA00018426"/>
    </source>
</evidence>
<dbReference type="GO" id="GO:0017183">
    <property type="term" value="P:protein histidyl modification to diphthamide"/>
    <property type="evidence" value="ECO:0007669"/>
    <property type="project" value="TreeGrafter"/>
</dbReference>
<organism evidence="7 8">
    <name type="scientific">Lachancea nothofagi CBS 11611</name>
    <dbReference type="NCBI Taxonomy" id="1266666"/>
    <lineage>
        <taxon>Eukaryota</taxon>
        <taxon>Fungi</taxon>
        <taxon>Dikarya</taxon>
        <taxon>Ascomycota</taxon>
        <taxon>Saccharomycotina</taxon>
        <taxon>Saccharomycetes</taxon>
        <taxon>Saccharomycetales</taxon>
        <taxon>Saccharomycetaceae</taxon>
        <taxon>Lachancea</taxon>
    </lineage>
</organism>
<name>A0A1G4KLI9_9SACH</name>
<dbReference type="InterPro" id="IPR006175">
    <property type="entry name" value="YjgF/YER057c/UK114"/>
</dbReference>
<dbReference type="CDD" id="cd06155">
    <property type="entry name" value="eu_AANH_C_1"/>
    <property type="match status" value="1"/>
</dbReference>
<evidence type="ECO:0000259" key="6">
    <source>
        <dbReference type="Pfam" id="PF01902"/>
    </source>
</evidence>
<dbReference type="SUPFAM" id="SSF52402">
    <property type="entry name" value="Adenine nucleotide alpha hydrolases-like"/>
    <property type="match status" value="1"/>
</dbReference>
<dbReference type="EMBL" id="LT598447">
    <property type="protein sequence ID" value="SCV05340.1"/>
    <property type="molecule type" value="Genomic_DNA"/>
</dbReference>
<dbReference type="OrthoDB" id="686384at2759"/>
<dbReference type="Gene3D" id="3.90.1490.10">
    <property type="entry name" value="putative n-type atp pyrophosphatase, domain 2"/>
    <property type="match status" value="1"/>
</dbReference>
<evidence type="ECO:0000313" key="7">
    <source>
        <dbReference type="EMBL" id="SCV05340.1"/>
    </source>
</evidence>
<dbReference type="PANTHER" id="PTHR12196:SF2">
    <property type="entry name" value="DIPHTHINE--AMMONIA LIGASE"/>
    <property type="match status" value="1"/>
</dbReference>
<dbReference type="EC" id="6.3.1.14" evidence="1"/>